<comment type="caution">
    <text evidence="1">The sequence shown here is derived from an EMBL/GenBank/DDBJ whole genome shotgun (WGS) entry which is preliminary data.</text>
</comment>
<gene>
    <name evidence="1" type="ORF">ICT70_12995</name>
</gene>
<dbReference type="Proteomes" id="UP000632828">
    <property type="component" value="Unassembled WGS sequence"/>
</dbReference>
<proteinExistence type="predicted"/>
<sequence>MDDQRIIVETCEVELVMVNGLRIHGETFLQLQGVYLTGPQRVGELLNDEETFLPLRRDGQVQLVNLEQTVSVSLSAELEFDPLLTLGEEHRVRVEPVAGAAIEARIFVNLPGNKSRVKDFLNQKVRFLPFLDNERVVYIARKKILRVTD</sequence>
<name>A0A8J6QZS4_9BACT</name>
<accession>A0A8J6QZS4</accession>
<keyword evidence="2" id="KW-1185">Reference proteome</keyword>
<organism evidence="1 2">
    <name type="scientific">Pelovirga terrestris</name>
    <dbReference type="NCBI Taxonomy" id="2771352"/>
    <lineage>
        <taxon>Bacteria</taxon>
        <taxon>Pseudomonadati</taxon>
        <taxon>Thermodesulfobacteriota</taxon>
        <taxon>Desulfuromonadia</taxon>
        <taxon>Geobacterales</taxon>
        <taxon>Geobacteraceae</taxon>
        <taxon>Pelovirga</taxon>
    </lineage>
</organism>
<dbReference type="RefSeq" id="WP_191157326.1">
    <property type="nucleotide sequence ID" value="NZ_JACWUN010000017.1"/>
</dbReference>
<evidence type="ECO:0000313" key="1">
    <source>
        <dbReference type="EMBL" id="MBD1401577.1"/>
    </source>
</evidence>
<reference evidence="1" key="1">
    <citation type="submission" date="2020-09" db="EMBL/GenBank/DDBJ databases">
        <title>Pelobacter alkaliphilus sp. nov., a novel anaerobic arsenate-reducing bacterium from terrestrial mud volcano.</title>
        <authorList>
            <person name="Khomyakova M.A."/>
            <person name="Merkel A.Y."/>
            <person name="Slobodkin A.I."/>
        </authorList>
    </citation>
    <scope>NUCLEOTIDE SEQUENCE</scope>
    <source>
        <strain evidence="1">M08fum</strain>
    </source>
</reference>
<protein>
    <submittedName>
        <fullName evidence="1">Uncharacterized protein</fullName>
    </submittedName>
</protein>
<evidence type="ECO:0000313" key="2">
    <source>
        <dbReference type="Proteomes" id="UP000632828"/>
    </source>
</evidence>
<dbReference type="AlphaFoldDB" id="A0A8J6QZS4"/>
<dbReference type="EMBL" id="JACWUN010000017">
    <property type="protein sequence ID" value="MBD1401577.1"/>
    <property type="molecule type" value="Genomic_DNA"/>
</dbReference>